<keyword evidence="3" id="KW-1185">Reference proteome</keyword>
<evidence type="ECO:0000313" key="3">
    <source>
        <dbReference type="Proteomes" id="UP001066276"/>
    </source>
</evidence>
<feature type="compositionally biased region" description="Basic and acidic residues" evidence="1">
    <location>
        <begin position="55"/>
        <end position="68"/>
    </location>
</feature>
<dbReference type="Proteomes" id="UP001066276">
    <property type="component" value="Chromosome 2_1"/>
</dbReference>
<accession>A0AAV7V958</accession>
<sequence length="238" mass="26989">MPGSKVRSRGGTKKGLKTRPKAKEFTEKHPSLGLSLGNQDEEGGEKVLQPSGQKDVLRDNRADRDNYERSSGTPLGVSIREFVGRYFKKTHQTSQLSEESNIFDANQSEIERSRRNEFPISDSLQMEDLFLERRSEEVTGRKGSEGEEVTKALFYSEFIRRLVLQAEAELMKEGIRLEPQNVLRVTTCNAYRGQESVYLPKRFCFCSLLNSSFVVRTNSSPLLNLHASVQNNTPYDSS</sequence>
<organism evidence="2 3">
    <name type="scientific">Pleurodeles waltl</name>
    <name type="common">Iberian ribbed newt</name>
    <dbReference type="NCBI Taxonomy" id="8319"/>
    <lineage>
        <taxon>Eukaryota</taxon>
        <taxon>Metazoa</taxon>
        <taxon>Chordata</taxon>
        <taxon>Craniata</taxon>
        <taxon>Vertebrata</taxon>
        <taxon>Euteleostomi</taxon>
        <taxon>Amphibia</taxon>
        <taxon>Batrachia</taxon>
        <taxon>Caudata</taxon>
        <taxon>Salamandroidea</taxon>
        <taxon>Salamandridae</taxon>
        <taxon>Pleurodelinae</taxon>
        <taxon>Pleurodeles</taxon>
    </lineage>
</organism>
<feature type="region of interest" description="Disordered" evidence="1">
    <location>
        <begin position="1"/>
        <end position="73"/>
    </location>
</feature>
<gene>
    <name evidence="2" type="ORF">NDU88_001952</name>
</gene>
<dbReference type="AlphaFoldDB" id="A0AAV7V958"/>
<evidence type="ECO:0000313" key="2">
    <source>
        <dbReference type="EMBL" id="KAJ1198108.1"/>
    </source>
</evidence>
<evidence type="ECO:0000256" key="1">
    <source>
        <dbReference type="SAM" id="MobiDB-lite"/>
    </source>
</evidence>
<reference evidence="2" key="1">
    <citation type="journal article" date="2022" name="bioRxiv">
        <title>Sequencing and chromosome-scale assembly of the giantPleurodeles waltlgenome.</title>
        <authorList>
            <person name="Brown T."/>
            <person name="Elewa A."/>
            <person name="Iarovenko S."/>
            <person name="Subramanian E."/>
            <person name="Araus A.J."/>
            <person name="Petzold A."/>
            <person name="Susuki M."/>
            <person name="Suzuki K.-i.T."/>
            <person name="Hayashi T."/>
            <person name="Toyoda A."/>
            <person name="Oliveira C."/>
            <person name="Osipova E."/>
            <person name="Leigh N.D."/>
            <person name="Simon A."/>
            <person name="Yun M.H."/>
        </authorList>
    </citation>
    <scope>NUCLEOTIDE SEQUENCE</scope>
    <source>
        <strain evidence="2">20211129_DDA</strain>
        <tissue evidence="2">Liver</tissue>
    </source>
</reference>
<feature type="compositionally biased region" description="Basic and acidic residues" evidence="1">
    <location>
        <begin position="21"/>
        <end position="30"/>
    </location>
</feature>
<protein>
    <submittedName>
        <fullName evidence="2">Uncharacterized protein</fullName>
    </submittedName>
</protein>
<comment type="caution">
    <text evidence="2">The sequence shown here is derived from an EMBL/GenBank/DDBJ whole genome shotgun (WGS) entry which is preliminary data.</text>
</comment>
<name>A0AAV7V958_PLEWA</name>
<feature type="compositionally biased region" description="Basic residues" evidence="1">
    <location>
        <begin position="1"/>
        <end position="20"/>
    </location>
</feature>
<dbReference type="EMBL" id="JANPWB010000003">
    <property type="protein sequence ID" value="KAJ1198108.1"/>
    <property type="molecule type" value="Genomic_DNA"/>
</dbReference>
<proteinExistence type="predicted"/>